<evidence type="ECO:0000256" key="1">
    <source>
        <dbReference type="SAM" id="MobiDB-lite"/>
    </source>
</evidence>
<evidence type="ECO:0000313" key="2">
    <source>
        <dbReference type="EMBL" id="BBY36313.1"/>
    </source>
</evidence>
<proteinExistence type="predicted"/>
<protein>
    <submittedName>
        <fullName evidence="2">Uncharacterized protein</fullName>
    </submittedName>
</protein>
<dbReference type="EMBL" id="AP022590">
    <property type="protein sequence ID" value="BBY36313.1"/>
    <property type="molecule type" value="Genomic_DNA"/>
</dbReference>
<keyword evidence="3" id="KW-1185">Reference proteome</keyword>
<reference evidence="2 3" key="1">
    <citation type="journal article" date="2019" name="Emerg. Microbes Infect.">
        <title>Comprehensive subspecies identification of 175 nontuberculous mycobacteria species based on 7547 genomic profiles.</title>
        <authorList>
            <person name="Matsumoto Y."/>
            <person name="Kinjo T."/>
            <person name="Motooka D."/>
            <person name="Nabeya D."/>
            <person name="Jung N."/>
            <person name="Uechi K."/>
            <person name="Horii T."/>
            <person name="Iida T."/>
            <person name="Fujita J."/>
            <person name="Nakamura S."/>
        </authorList>
    </citation>
    <scope>NUCLEOTIDE SEQUENCE [LARGE SCALE GENOMIC DNA]</scope>
    <source>
        <strain evidence="2 3">JCM 18113</strain>
    </source>
</reference>
<organism evidence="2 3">
    <name type="scientific">Mycobacterium mantenii</name>
    <dbReference type="NCBI Taxonomy" id="560555"/>
    <lineage>
        <taxon>Bacteria</taxon>
        <taxon>Bacillati</taxon>
        <taxon>Actinomycetota</taxon>
        <taxon>Actinomycetes</taxon>
        <taxon>Mycobacteriales</taxon>
        <taxon>Mycobacteriaceae</taxon>
        <taxon>Mycobacterium</taxon>
        <taxon>Mycobacterium avium complex (MAC)</taxon>
    </lineage>
</organism>
<feature type="region of interest" description="Disordered" evidence="1">
    <location>
        <begin position="38"/>
        <end position="67"/>
    </location>
</feature>
<sequence length="111" mass="12899">MQVVYPGSFQPDDDDDVCEDCARLMVFLQRDYAQYPEQARRTAEQVRKREQELRDKREKREKAQRAQDKILTAPDIFAFVDEGDDEEAPDLFDLLRRADSDELEPGASDTA</sequence>
<dbReference type="Proteomes" id="UP000465812">
    <property type="component" value="Chromosome"/>
</dbReference>
<name>A0ABM7JM10_MYCNT</name>
<gene>
    <name evidence="2" type="ORF">MMAN_04470</name>
</gene>
<accession>A0ABM7JM10</accession>
<evidence type="ECO:0000313" key="3">
    <source>
        <dbReference type="Proteomes" id="UP000465812"/>
    </source>
</evidence>